<feature type="transmembrane region" description="Helical" evidence="9">
    <location>
        <begin position="71"/>
        <end position="93"/>
    </location>
</feature>
<keyword evidence="2" id="KW-0813">Transport</keyword>
<keyword evidence="5 9" id="KW-0812">Transmembrane</keyword>
<feature type="region of interest" description="Disordered" evidence="8">
    <location>
        <begin position="452"/>
        <end position="472"/>
    </location>
</feature>
<comment type="caution">
    <text evidence="10">The sequence shown here is derived from an EMBL/GenBank/DDBJ whole genome shotgun (WGS) entry which is preliminary data.</text>
</comment>
<evidence type="ECO:0000256" key="7">
    <source>
        <dbReference type="ARBA" id="ARBA00023136"/>
    </source>
</evidence>
<gene>
    <name evidence="10" type="ORF">CYMTET_43864</name>
</gene>
<feature type="transmembrane region" description="Helical" evidence="9">
    <location>
        <begin position="336"/>
        <end position="359"/>
    </location>
</feature>
<dbReference type="GO" id="GO:0005886">
    <property type="term" value="C:plasma membrane"/>
    <property type="evidence" value="ECO:0007669"/>
    <property type="project" value="UniProtKB-SubCell"/>
</dbReference>
<organism evidence="10 11">
    <name type="scientific">Cymbomonas tetramitiformis</name>
    <dbReference type="NCBI Taxonomy" id="36881"/>
    <lineage>
        <taxon>Eukaryota</taxon>
        <taxon>Viridiplantae</taxon>
        <taxon>Chlorophyta</taxon>
        <taxon>Pyramimonadophyceae</taxon>
        <taxon>Pyramimonadales</taxon>
        <taxon>Pyramimonadaceae</taxon>
        <taxon>Cymbomonas</taxon>
    </lineage>
</organism>
<evidence type="ECO:0000313" key="10">
    <source>
        <dbReference type="EMBL" id="KAK3246605.1"/>
    </source>
</evidence>
<dbReference type="PANTHER" id="PTHR32195">
    <property type="entry name" value="OS07G0662800 PROTEIN"/>
    <property type="match status" value="1"/>
</dbReference>
<accession>A0AAE0C302</accession>
<keyword evidence="7 9" id="KW-0472">Membrane</keyword>
<evidence type="ECO:0000256" key="8">
    <source>
        <dbReference type="SAM" id="MobiDB-lite"/>
    </source>
</evidence>
<keyword evidence="3" id="KW-1003">Cell membrane</keyword>
<evidence type="ECO:0008006" key="12">
    <source>
        <dbReference type="Google" id="ProtNLM"/>
    </source>
</evidence>
<dbReference type="GO" id="GO:0003333">
    <property type="term" value="P:amino acid transmembrane transport"/>
    <property type="evidence" value="ECO:0007669"/>
    <property type="project" value="InterPro"/>
</dbReference>
<protein>
    <recommendedName>
        <fullName evidence="12">Tyrosine-specific transport protein</fullName>
    </recommendedName>
</protein>
<dbReference type="Pfam" id="PF03222">
    <property type="entry name" value="Trp_Tyr_perm"/>
    <property type="match status" value="1"/>
</dbReference>
<keyword evidence="4" id="KW-0997">Cell inner membrane</keyword>
<sequence>MCPLQVSSAQICGAPICLSKGNSSSKSTGENVLKAVEELISDQPYTDTLQVPKEKDFDFVSEESEVKSGTVLGAVALITGTTIGAGILALPAAVAPAGFGPSSTVLLAAWTLLLGEALLIAEVNVAIMEERKEYRREHGRPATQLTVGLAEMAGRTIGSEGQAAVTLGYLGTSGTLMVAYLAKSGEIFGQASQLSPETGAALFATVMGLVLYVGGTQAADVVNRFLTVALLALFAGIAVVGGGQADWSLLSYGDWGQASSTVPVIFLALVYHDLIPVLCSYLGGDLRDVRKSIILGSLPSLVMFLTWNAIALSVVSEHSGGSDPLKMLIENAGPSLSLAVQGFSGAAICTSFIGTALALSDFAETQLSTVVDKVGEKVEIPRPVYKWWNKDGVRATALVLSLVPPCAIACNNPDIFLGAANFAGAYGMTTLYGILPPVMAWNMRGYLADTYGPSQQRSTDSSQVDEPNSDPSLIDRLQELVPGGNPVLAGLALSAFAVQVMRASQDFGPQIHELPKLVMAAASGVLDAPIG</sequence>
<evidence type="ECO:0000256" key="4">
    <source>
        <dbReference type="ARBA" id="ARBA00022519"/>
    </source>
</evidence>
<dbReference type="EMBL" id="LGRX02029648">
    <property type="protein sequence ID" value="KAK3246605.1"/>
    <property type="molecule type" value="Genomic_DNA"/>
</dbReference>
<comment type="subcellular location">
    <subcellularLocation>
        <location evidence="1">Cell inner membrane</location>
        <topology evidence="1">Multi-pass membrane protein</topology>
    </subcellularLocation>
</comment>
<keyword evidence="11" id="KW-1185">Reference proteome</keyword>
<evidence type="ECO:0000256" key="9">
    <source>
        <dbReference type="SAM" id="Phobius"/>
    </source>
</evidence>
<dbReference type="PANTHER" id="PTHR32195:SF24">
    <property type="entry name" value="TRYPTOPHAN OR TYROSINE TRANSPORTER PROTEIN"/>
    <property type="match status" value="1"/>
</dbReference>
<feature type="transmembrane region" description="Helical" evidence="9">
    <location>
        <begin position="105"/>
        <end position="127"/>
    </location>
</feature>
<feature type="transmembrane region" description="Helical" evidence="9">
    <location>
        <begin position="264"/>
        <end position="282"/>
    </location>
</feature>
<evidence type="ECO:0000256" key="1">
    <source>
        <dbReference type="ARBA" id="ARBA00004429"/>
    </source>
</evidence>
<feature type="transmembrane region" description="Helical" evidence="9">
    <location>
        <begin position="225"/>
        <end position="244"/>
    </location>
</feature>
<dbReference type="AlphaFoldDB" id="A0AAE0C302"/>
<evidence type="ECO:0000256" key="2">
    <source>
        <dbReference type="ARBA" id="ARBA00022448"/>
    </source>
</evidence>
<keyword evidence="6 9" id="KW-1133">Transmembrane helix</keyword>
<evidence type="ECO:0000256" key="6">
    <source>
        <dbReference type="ARBA" id="ARBA00022989"/>
    </source>
</evidence>
<evidence type="ECO:0000256" key="3">
    <source>
        <dbReference type="ARBA" id="ARBA00022475"/>
    </source>
</evidence>
<dbReference type="Gene3D" id="1.20.1740.10">
    <property type="entry name" value="Amino acid/polyamine transporter I"/>
    <property type="match status" value="1"/>
</dbReference>
<dbReference type="InterPro" id="IPR018227">
    <property type="entry name" value="Amino_acid_transport_2"/>
</dbReference>
<feature type="compositionally biased region" description="Polar residues" evidence="8">
    <location>
        <begin position="452"/>
        <end position="471"/>
    </location>
</feature>
<evidence type="ECO:0000313" key="11">
    <source>
        <dbReference type="Proteomes" id="UP001190700"/>
    </source>
</evidence>
<feature type="transmembrane region" description="Helical" evidence="9">
    <location>
        <begin position="163"/>
        <end position="182"/>
    </location>
</feature>
<feature type="transmembrane region" description="Helical" evidence="9">
    <location>
        <begin position="194"/>
        <end position="213"/>
    </location>
</feature>
<reference evidence="10 11" key="1">
    <citation type="journal article" date="2015" name="Genome Biol. Evol.">
        <title>Comparative Genomics of a Bacterivorous Green Alga Reveals Evolutionary Causalities and Consequences of Phago-Mixotrophic Mode of Nutrition.</title>
        <authorList>
            <person name="Burns J.A."/>
            <person name="Paasch A."/>
            <person name="Narechania A."/>
            <person name="Kim E."/>
        </authorList>
    </citation>
    <scope>NUCLEOTIDE SEQUENCE [LARGE SCALE GENOMIC DNA]</scope>
    <source>
        <strain evidence="10 11">PLY_AMNH</strain>
    </source>
</reference>
<evidence type="ECO:0000256" key="5">
    <source>
        <dbReference type="ARBA" id="ARBA00022692"/>
    </source>
</evidence>
<feature type="transmembrane region" description="Helical" evidence="9">
    <location>
        <begin position="294"/>
        <end position="316"/>
    </location>
</feature>
<name>A0AAE0C302_9CHLO</name>
<proteinExistence type="predicted"/>
<dbReference type="Proteomes" id="UP001190700">
    <property type="component" value="Unassembled WGS sequence"/>
</dbReference>